<evidence type="ECO:0000256" key="1">
    <source>
        <dbReference type="SAM" id="Phobius"/>
    </source>
</evidence>
<evidence type="ECO:0000313" key="2">
    <source>
        <dbReference type="EMBL" id="KAJ7669660.1"/>
    </source>
</evidence>
<name>A0AAD7CY05_MYCRO</name>
<keyword evidence="3" id="KW-1185">Reference proteome</keyword>
<evidence type="ECO:0000313" key="3">
    <source>
        <dbReference type="Proteomes" id="UP001221757"/>
    </source>
</evidence>
<organism evidence="2 3">
    <name type="scientific">Mycena rosella</name>
    <name type="common">Pink bonnet</name>
    <name type="synonym">Agaricus rosellus</name>
    <dbReference type="NCBI Taxonomy" id="1033263"/>
    <lineage>
        <taxon>Eukaryota</taxon>
        <taxon>Fungi</taxon>
        <taxon>Dikarya</taxon>
        <taxon>Basidiomycota</taxon>
        <taxon>Agaricomycotina</taxon>
        <taxon>Agaricomycetes</taxon>
        <taxon>Agaricomycetidae</taxon>
        <taxon>Agaricales</taxon>
        <taxon>Marasmiineae</taxon>
        <taxon>Mycenaceae</taxon>
        <taxon>Mycena</taxon>
    </lineage>
</organism>
<feature type="transmembrane region" description="Helical" evidence="1">
    <location>
        <begin position="84"/>
        <end position="105"/>
    </location>
</feature>
<keyword evidence="1" id="KW-0472">Membrane</keyword>
<dbReference type="Proteomes" id="UP001221757">
    <property type="component" value="Unassembled WGS sequence"/>
</dbReference>
<reference evidence="2" key="1">
    <citation type="submission" date="2023-03" db="EMBL/GenBank/DDBJ databases">
        <title>Massive genome expansion in bonnet fungi (Mycena s.s.) driven by repeated elements and novel gene families across ecological guilds.</title>
        <authorList>
            <consortium name="Lawrence Berkeley National Laboratory"/>
            <person name="Harder C.B."/>
            <person name="Miyauchi S."/>
            <person name="Viragh M."/>
            <person name="Kuo A."/>
            <person name="Thoen E."/>
            <person name="Andreopoulos B."/>
            <person name="Lu D."/>
            <person name="Skrede I."/>
            <person name="Drula E."/>
            <person name="Henrissat B."/>
            <person name="Morin E."/>
            <person name="Kohler A."/>
            <person name="Barry K."/>
            <person name="LaButti K."/>
            <person name="Morin E."/>
            <person name="Salamov A."/>
            <person name="Lipzen A."/>
            <person name="Mereny Z."/>
            <person name="Hegedus B."/>
            <person name="Baldrian P."/>
            <person name="Stursova M."/>
            <person name="Weitz H."/>
            <person name="Taylor A."/>
            <person name="Grigoriev I.V."/>
            <person name="Nagy L.G."/>
            <person name="Martin F."/>
            <person name="Kauserud H."/>
        </authorList>
    </citation>
    <scope>NUCLEOTIDE SEQUENCE</scope>
    <source>
        <strain evidence="2">CBHHK067</strain>
    </source>
</reference>
<proteinExistence type="predicted"/>
<dbReference type="EMBL" id="JARKIE010000186">
    <property type="protein sequence ID" value="KAJ7669660.1"/>
    <property type="molecule type" value="Genomic_DNA"/>
</dbReference>
<comment type="caution">
    <text evidence="2">The sequence shown here is derived from an EMBL/GenBank/DDBJ whole genome shotgun (WGS) entry which is preliminary data.</text>
</comment>
<dbReference type="AlphaFoldDB" id="A0AAD7CY05"/>
<feature type="transmembrane region" description="Helical" evidence="1">
    <location>
        <begin position="111"/>
        <end position="133"/>
    </location>
</feature>
<protein>
    <submittedName>
        <fullName evidence="2">Uncharacterized protein</fullName>
    </submittedName>
</protein>
<accession>A0AAD7CY05</accession>
<keyword evidence="1" id="KW-0812">Transmembrane</keyword>
<keyword evidence="1" id="KW-1133">Transmembrane helix</keyword>
<sequence length="138" mass="14592">MSAGPVLARCDSIATGAPSTDQTHVAKASLNALTAIPAVEEDANVGHLDKTALNYANLFGFQTALKLQGNQFNKDMRLSTWKTTLLKSVGDLTQIVAFIIGGVITLNFENIRLIAATCANIICVSAAACMAFLSRHLV</sequence>
<gene>
    <name evidence="2" type="ORF">B0H17DRAFT_1209624</name>
</gene>